<keyword evidence="4 10" id="KW-0699">rRNA-binding</keyword>
<feature type="domain" description="EngC GTPase" evidence="12">
    <location>
        <begin position="122"/>
        <end position="269"/>
    </location>
</feature>
<comment type="subunit">
    <text evidence="10">Monomer. Associates with 30S ribosomal subunit, binds 16S rRNA.</text>
</comment>
<dbReference type="InterPro" id="IPR030378">
    <property type="entry name" value="G_CP_dom"/>
</dbReference>
<name>A0A7W7Y5X4_9BACT</name>
<dbReference type="PROSITE" id="PS51721">
    <property type="entry name" value="G_CP"/>
    <property type="match status" value="1"/>
</dbReference>
<evidence type="ECO:0000256" key="2">
    <source>
        <dbReference type="ARBA" id="ARBA00022517"/>
    </source>
</evidence>
<keyword evidence="2 10" id="KW-0690">Ribosome biogenesis</keyword>
<evidence type="ECO:0000256" key="1">
    <source>
        <dbReference type="ARBA" id="ARBA00022490"/>
    </source>
</evidence>
<dbReference type="GO" id="GO:0005525">
    <property type="term" value="F:GTP binding"/>
    <property type="evidence" value="ECO:0007669"/>
    <property type="project" value="UniProtKB-UniRule"/>
</dbReference>
<dbReference type="InterPro" id="IPR010914">
    <property type="entry name" value="RsgA_GTPase_dom"/>
</dbReference>
<dbReference type="PANTHER" id="PTHR32120:SF10">
    <property type="entry name" value="SMALL RIBOSOMAL SUBUNIT BIOGENESIS GTPASE RSGA"/>
    <property type="match status" value="1"/>
</dbReference>
<proteinExistence type="inferred from homology"/>
<feature type="binding site" evidence="10">
    <location>
        <position position="300"/>
    </location>
    <ligand>
        <name>Zn(2+)</name>
        <dbReference type="ChEBI" id="CHEBI:29105"/>
    </ligand>
</feature>
<dbReference type="GO" id="GO:0046872">
    <property type="term" value="F:metal ion binding"/>
    <property type="evidence" value="ECO:0007669"/>
    <property type="project" value="UniProtKB-KW"/>
</dbReference>
<feature type="binding site" evidence="10">
    <location>
        <position position="302"/>
    </location>
    <ligand>
        <name>Zn(2+)</name>
        <dbReference type="ChEBI" id="CHEBI:29105"/>
    </ligand>
</feature>
<keyword evidence="3 10" id="KW-0479">Metal-binding</keyword>
<dbReference type="EMBL" id="JACHID010000014">
    <property type="protein sequence ID" value="MBB5022691.1"/>
    <property type="molecule type" value="Genomic_DNA"/>
</dbReference>
<feature type="binding site" evidence="10">
    <location>
        <begin position="161"/>
        <end position="164"/>
    </location>
    <ligand>
        <name>GTP</name>
        <dbReference type="ChEBI" id="CHEBI:37565"/>
    </ligand>
</feature>
<evidence type="ECO:0000256" key="4">
    <source>
        <dbReference type="ARBA" id="ARBA00022730"/>
    </source>
</evidence>
<dbReference type="Gene3D" id="1.10.40.50">
    <property type="entry name" value="Probable gtpase engc, domain 3"/>
    <property type="match status" value="1"/>
</dbReference>
<keyword evidence="8 10" id="KW-0694">RNA-binding</keyword>
<feature type="binding site" evidence="10">
    <location>
        <position position="295"/>
    </location>
    <ligand>
        <name>Zn(2+)</name>
        <dbReference type="ChEBI" id="CHEBI:29105"/>
    </ligand>
</feature>
<evidence type="ECO:0000256" key="3">
    <source>
        <dbReference type="ARBA" id="ARBA00022723"/>
    </source>
</evidence>
<feature type="binding site" evidence="10">
    <location>
        <position position="308"/>
    </location>
    <ligand>
        <name>Zn(2+)</name>
        <dbReference type="ChEBI" id="CHEBI:29105"/>
    </ligand>
</feature>
<dbReference type="NCBIfam" id="TIGR00157">
    <property type="entry name" value="ribosome small subunit-dependent GTPase A"/>
    <property type="match status" value="1"/>
</dbReference>
<protein>
    <recommendedName>
        <fullName evidence="10">Small ribosomal subunit biogenesis GTPase RsgA</fullName>
        <ecNumber evidence="10">3.6.1.-</ecNumber>
    </recommendedName>
</protein>
<dbReference type="GO" id="GO:0005737">
    <property type="term" value="C:cytoplasm"/>
    <property type="evidence" value="ECO:0007669"/>
    <property type="project" value="UniProtKB-SubCell"/>
</dbReference>
<dbReference type="GO" id="GO:0042274">
    <property type="term" value="P:ribosomal small subunit biogenesis"/>
    <property type="evidence" value="ECO:0007669"/>
    <property type="project" value="UniProtKB-UniRule"/>
</dbReference>
<dbReference type="InterPro" id="IPR004881">
    <property type="entry name" value="Ribosome_biogen_GTPase_RsgA"/>
</dbReference>
<feature type="compositionally biased region" description="Basic residues" evidence="11">
    <location>
        <begin position="354"/>
        <end position="369"/>
    </location>
</feature>
<comment type="cofactor">
    <cofactor evidence="10">
        <name>Zn(2+)</name>
        <dbReference type="ChEBI" id="CHEBI:29105"/>
    </cofactor>
    <text evidence="10">Binds 1 zinc ion per subunit.</text>
</comment>
<keyword evidence="1 10" id="KW-0963">Cytoplasm</keyword>
<reference evidence="14 15" key="1">
    <citation type="submission" date="2020-08" db="EMBL/GenBank/DDBJ databases">
        <title>Genomic Encyclopedia of Type Strains, Phase IV (KMG-IV): sequencing the most valuable type-strain genomes for metagenomic binning, comparative biology and taxonomic classification.</title>
        <authorList>
            <person name="Goeker M."/>
        </authorList>
    </citation>
    <scope>NUCLEOTIDE SEQUENCE [LARGE SCALE GENOMIC DNA]</scope>
    <source>
        <strain evidence="14 15">DSM 22071</strain>
    </source>
</reference>
<dbReference type="Proteomes" id="UP000528322">
    <property type="component" value="Unassembled WGS sequence"/>
</dbReference>
<keyword evidence="7 10" id="KW-0862">Zinc</keyword>
<dbReference type="SUPFAM" id="SSF52540">
    <property type="entry name" value="P-loop containing nucleoside triphosphate hydrolases"/>
    <property type="match status" value="1"/>
</dbReference>
<accession>A0A7W7Y5X4</accession>
<dbReference type="HAMAP" id="MF_01820">
    <property type="entry name" value="GTPase_RsgA"/>
    <property type="match status" value="1"/>
</dbReference>
<evidence type="ECO:0000256" key="6">
    <source>
        <dbReference type="ARBA" id="ARBA00022801"/>
    </source>
</evidence>
<dbReference type="CDD" id="cd01854">
    <property type="entry name" value="YjeQ_EngC"/>
    <property type="match status" value="1"/>
</dbReference>
<dbReference type="InterPro" id="IPR027417">
    <property type="entry name" value="P-loop_NTPase"/>
</dbReference>
<dbReference type="Pfam" id="PF03193">
    <property type="entry name" value="RsgA_GTPase"/>
    <property type="match status" value="1"/>
</dbReference>
<evidence type="ECO:0000259" key="13">
    <source>
        <dbReference type="PROSITE" id="PS51721"/>
    </source>
</evidence>
<dbReference type="PROSITE" id="PS50936">
    <property type="entry name" value="ENGC_GTPASE"/>
    <property type="match status" value="1"/>
</dbReference>
<keyword evidence="5 10" id="KW-0547">Nucleotide-binding</keyword>
<keyword evidence="6 10" id="KW-0378">Hydrolase</keyword>
<organism evidence="14 15">
    <name type="scientific">Desulfurispira natronophila</name>
    <dbReference type="NCBI Taxonomy" id="682562"/>
    <lineage>
        <taxon>Bacteria</taxon>
        <taxon>Pseudomonadati</taxon>
        <taxon>Chrysiogenota</taxon>
        <taxon>Chrysiogenia</taxon>
        <taxon>Chrysiogenales</taxon>
        <taxon>Chrysiogenaceae</taxon>
        <taxon>Desulfurispira</taxon>
    </lineage>
</organism>
<keyword evidence="15" id="KW-1185">Reference proteome</keyword>
<keyword evidence="9 10" id="KW-0342">GTP-binding</keyword>
<evidence type="ECO:0000259" key="12">
    <source>
        <dbReference type="PROSITE" id="PS50936"/>
    </source>
</evidence>
<evidence type="ECO:0000256" key="9">
    <source>
        <dbReference type="ARBA" id="ARBA00023134"/>
    </source>
</evidence>
<dbReference type="AlphaFoldDB" id="A0A7W7Y5X4"/>
<evidence type="ECO:0000313" key="15">
    <source>
        <dbReference type="Proteomes" id="UP000528322"/>
    </source>
</evidence>
<comment type="similarity">
    <text evidence="10">Belongs to the TRAFAC class YlqF/YawG GTPase family. RsgA subfamily.</text>
</comment>
<feature type="domain" description="CP-type G" evidence="13">
    <location>
        <begin position="113"/>
        <end position="271"/>
    </location>
</feature>
<dbReference type="RefSeq" id="WP_183733660.1">
    <property type="nucleotide sequence ID" value="NZ_JACHID010000014.1"/>
</dbReference>
<evidence type="ECO:0000256" key="5">
    <source>
        <dbReference type="ARBA" id="ARBA00022741"/>
    </source>
</evidence>
<dbReference type="EC" id="3.6.1.-" evidence="10"/>
<feature type="region of interest" description="Disordered" evidence="11">
    <location>
        <begin position="345"/>
        <end position="369"/>
    </location>
</feature>
<dbReference type="Gene3D" id="3.40.50.300">
    <property type="entry name" value="P-loop containing nucleotide triphosphate hydrolases"/>
    <property type="match status" value="1"/>
</dbReference>
<gene>
    <name evidence="10" type="primary">rsgA</name>
    <name evidence="14" type="ORF">HNR37_002030</name>
</gene>
<evidence type="ECO:0000256" key="7">
    <source>
        <dbReference type="ARBA" id="ARBA00022833"/>
    </source>
</evidence>
<sequence>MHKAALLQIKGECVNKSHQLIFARYRSQLDPDKQHLLLARVSSVMAKNLLALSFPGGQVLAVVGGALQHAAASPLDLPAVGDMVLAQWEADDKAVVVEVLPRRSILQRRSVGRQTVPQLIAANIDTVFVVTSFAGDFNLRRLERYVLAVLASHIQCVILVNKCDLVDDPVDMLSDFSAVLGRVPIHPTSAVSREGLDGIECHVNPGDTICFIGSSGVGKSSLLNALAGEELMETAPLRRELTKGRHTTTMRQMLYLPSGLTVIDTPGMREFAPWITDESCVDMAFEDIALAATRCRYDDCSHTVEPDCAVVQGVEDGEIYEERVEAYRELIEEIRELNQQRTLRGIAKQDHERRGRTRQHKKKKGYSSR</sequence>
<evidence type="ECO:0000313" key="14">
    <source>
        <dbReference type="EMBL" id="MBB5022691.1"/>
    </source>
</evidence>
<comment type="function">
    <text evidence="10">One of several proteins that assist in the late maturation steps of the functional core of the 30S ribosomal subunit. Helps release RbfA from mature subunits. May play a role in the assembly of ribosomal proteins into the subunit. Circularly permuted GTPase that catalyzes slow GTP hydrolysis, GTPase activity is stimulated by the 30S ribosomal subunit.</text>
</comment>
<dbReference type="PANTHER" id="PTHR32120">
    <property type="entry name" value="SMALL RIBOSOMAL SUBUNIT BIOGENESIS GTPASE RSGA"/>
    <property type="match status" value="1"/>
</dbReference>
<dbReference type="GO" id="GO:0003924">
    <property type="term" value="F:GTPase activity"/>
    <property type="evidence" value="ECO:0007669"/>
    <property type="project" value="UniProtKB-UniRule"/>
</dbReference>
<evidence type="ECO:0000256" key="8">
    <source>
        <dbReference type="ARBA" id="ARBA00022884"/>
    </source>
</evidence>
<dbReference type="GO" id="GO:0019843">
    <property type="term" value="F:rRNA binding"/>
    <property type="evidence" value="ECO:0007669"/>
    <property type="project" value="UniProtKB-KW"/>
</dbReference>
<comment type="subcellular location">
    <subcellularLocation>
        <location evidence="10">Cytoplasm</location>
    </subcellularLocation>
</comment>
<evidence type="ECO:0000256" key="10">
    <source>
        <dbReference type="HAMAP-Rule" id="MF_01820"/>
    </source>
</evidence>
<feature type="binding site" evidence="10">
    <location>
        <begin position="213"/>
        <end position="221"/>
    </location>
    <ligand>
        <name>GTP</name>
        <dbReference type="ChEBI" id="CHEBI:37565"/>
    </ligand>
</feature>
<comment type="caution">
    <text evidence="14">The sequence shown here is derived from an EMBL/GenBank/DDBJ whole genome shotgun (WGS) entry which is preliminary data.</text>
</comment>
<evidence type="ECO:0000256" key="11">
    <source>
        <dbReference type="SAM" id="MobiDB-lite"/>
    </source>
</evidence>